<gene>
    <name evidence="1" type="ORF">KT99_20426</name>
</gene>
<dbReference type="STRING" id="314608.KT99_20426"/>
<evidence type="ECO:0000313" key="2">
    <source>
        <dbReference type="Proteomes" id="UP000005839"/>
    </source>
</evidence>
<comment type="caution">
    <text evidence="1">The sequence shown here is derived from an EMBL/GenBank/DDBJ whole genome shotgun (WGS) entry which is preliminary data.</text>
</comment>
<sequence>MMAAQNGYCTILTWMAERKSDVFLVATANDISAIYSGKATETEVEQALLILGVNEDTAIVCADA</sequence>
<dbReference type="AlphaFoldDB" id="A9D6P2"/>
<protein>
    <submittedName>
        <fullName evidence="1">Uncharacterized protein</fullName>
    </submittedName>
</protein>
<dbReference type="EMBL" id="ABIC01000012">
    <property type="protein sequence ID" value="EDQ01110.1"/>
    <property type="molecule type" value="Genomic_DNA"/>
</dbReference>
<keyword evidence="2" id="KW-1185">Reference proteome</keyword>
<organism evidence="1 2">
    <name type="scientific">Shewanella benthica KT99</name>
    <dbReference type="NCBI Taxonomy" id="314608"/>
    <lineage>
        <taxon>Bacteria</taxon>
        <taxon>Pseudomonadati</taxon>
        <taxon>Pseudomonadota</taxon>
        <taxon>Gammaproteobacteria</taxon>
        <taxon>Alteromonadales</taxon>
        <taxon>Shewanellaceae</taxon>
        <taxon>Shewanella</taxon>
    </lineage>
</organism>
<name>A9D6P2_9GAMM</name>
<accession>A9D6P2</accession>
<dbReference type="Proteomes" id="UP000005839">
    <property type="component" value="Unassembled WGS sequence"/>
</dbReference>
<reference evidence="1 2" key="1">
    <citation type="submission" date="2007-10" db="EMBL/GenBank/DDBJ databases">
        <authorList>
            <person name="Yayanos A."/>
            <person name="Ferriera S."/>
            <person name="Johnson J."/>
            <person name="Kravitz S."/>
            <person name="Halpern A."/>
            <person name="Remington K."/>
            <person name="Beeson K."/>
            <person name="Tran B."/>
            <person name="Rogers Y.-H."/>
            <person name="Friedman R."/>
            <person name="Venter J.C."/>
        </authorList>
    </citation>
    <scope>NUCLEOTIDE SEQUENCE [LARGE SCALE GENOMIC DNA]</scope>
    <source>
        <strain evidence="1 2">KT99</strain>
    </source>
</reference>
<evidence type="ECO:0000313" key="1">
    <source>
        <dbReference type="EMBL" id="EDQ01110.1"/>
    </source>
</evidence>
<proteinExistence type="predicted"/>